<keyword evidence="5 7" id="KW-0949">S-adenosyl-L-methionine</keyword>
<dbReference type="GO" id="GO:0005634">
    <property type="term" value="C:nucleus"/>
    <property type="evidence" value="ECO:0007669"/>
    <property type="project" value="UniProtKB-ARBA"/>
</dbReference>
<dbReference type="Proteomes" id="UP001652621">
    <property type="component" value="Unplaced"/>
</dbReference>
<dbReference type="PANTHER" id="PTHR16121">
    <property type="entry name" value="CAP-SPECIFIC MRNA (NUCLEOSIDE-2'-O-)-METHYLTRANSFERASE 1-RELATED"/>
    <property type="match status" value="1"/>
</dbReference>
<comment type="catalytic activity">
    <reaction evidence="6">
        <text>a 5'-end (N(7)-methyl 5'-triphosphoguanosine)-(2'-O-methyl-ribonucleoside)-(ribonucleotide) in mRNA + S-adenosyl-L-methionine = a 5'-end (N(7)-methyl 5'-triphosphoguanosine)-(2'-O-methyl-ribonucleoside)-(2'-O-methyl-ribonucleotide) in mRNA + S-adenosyl-L-homocysteine + H(+)</text>
        <dbReference type="Rhea" id="RHEA:67024"/>
        <dbReference type="Rhea" id="RHEA-COMP:17169"/>
        <dbReference type="Rhea" id="RHEA-COMP:17170"/>
        <dbReference type="ChEBI" id="CHEBI:15378"/>
        <dbReference type="ChEBI" id="CHEBI:57856"/>
        <dbReference type="ChEBI" id="CHEBI:59789"/>
        <dbReference type="ChEBI" id="CHEBI:167612"/>
        <dbReference type="ChEBI" id="CHEBI:167614"/>
        <dbReference type="EC" id="2.1.1.296"/>
    </reaction>
</comment>
<reference evidence="12" key="2">
    <citation type="submission" date="2025-04" db="UniProtKB">
        <authorList>
            <consortium name="RefSeq"/>
        </authorList>
    </citation>
    <scope>IDENTIFICATION</scope>
    <source>
        <strain evidence="12">Aabys</strain>
    </source>
</reference>
<dbReference type="STRING" id="7370.A0A1I8NDE1"/>
<feature type="region of interest" description="Disordered" evidence="8">
    <location>
        <begin position="24"/>
        <end position="48"/>
    </location>
</feature>
<protein>
    <recommendedName>
        <fullName evidence="2">Cap-specific mRNA (nucleoside-2'-O-)-methyltransferase 2</fullName>
        <ecNumber evidence="1">2.1.1.296</ecNumber>
    </recommendedName>
</protein>
<evidence type="ECO:0000256" key="6">
    <source>
        <dbReference type="ARBA" id="ARBA00049477"/>
    </source>
</evidence>
<feature type="binding site" evidence="7">
    <location>
        <position position="269"/>
    </location>
    <ligand>
        <name>S-adenosyl-L-methionine</name>
        <dbReference type="ChEBI" id="CHEBI:59789"/>
    </ligand>
</feature>
<dbReference type="KEGG" id="mde:101891303"/>
<dbReference type="InterPro" id="IPR002877">
    <property type="entry name" value="RNA_MeTrfase_FtsJ_dom"/>
</dbReference>
<evidence type="ECO:0000313" key="12">
    <source>
        <dbReference type="RefSeq" id="XP_005187382.1"/>
    </source>
</evidence>
<dbReference type="SUPFAM" id="SSF53335">
    <property type="entry name" value="S-adenosyl-L-methionine-dependent methyltransferases"/>
    <property type="match status" value="1"/>
</dbReference>
<dbReference type="Gene3D" id="3.40.50.12760">
    <property type="match status" value="1"/>
</dbReference>
<feature type="binding site" evidence="7">
    <location>
        <position position="179"/>
    </location>
    <ligand>
        <name>S-adenosyl-L-methionine</name>
        <dbReference type="ChEBI" id="CHEBI:59789"/>
    </ligand>
</feature>
<dbReference type="InterPro" id="IPR050851">
    <property type="entry name" value="mRNA_Cap_2O-Ribose_MeTrfase"/>
</dbReference>
<keyword evidence="4 7" id="KW-0808">Transferase</keyword>
<proteinExistence type="predicted"/>
<dbReference type="EC" id="2.1.1.296" evidence="1"/>
<dbReference type="OrthoDB" id="429597at2759"/>
<organism evidence="10">
    <name type="scientific">Musca domestica</name>
    <name type="common">House fly</name>
    <dbReference type="NCBI Taxonomy" id="7370"/>
    <lineage>
        <taxon>Eukaryota</taxon>
        <taxon>Metazoa</taxon>
        <taxon>Ecdysozoa</taxon>
        <taxon>Arthropoda</taxon>
        <taxon>Hexapoda</taxon>
        <taxon>Insecta</taxon>
        <taxon>Pterygota</taxon>
        <taxon>Neoptera</taxon>
        <taxon>Endopterygota</taxon>
        <taxon>Diptera</taxon>
        <taxon>Brachycera</taxon>
        <taxon>Muscomorpha</taxon>
        <taxon>Muscoidea</taxon>
        <taxon>Muscidae</taxon>
        <taxon>Musca</taxon>
    </lineage>
</organism>
<dbReference type="GO" id="GO:0006370">
    <property type="term" value="P:7-methylguanosine mRNA capping"/>
    <property type="evidence" value="ECO:0007669"/>
    <property type="project" value="TreeGrafter"/>
</dbReference>
<feature type="active site" description="Proton acceptor" evidence="7">
    <location>
        <position position="309"/>
    </location>
</feature>
<feature type="compositionally biased region" description="Basic residues" evidence="8">
    <location>
        <begin position="36"/>
        <end position="48"/>
    </location>
</feature>
<name>A0A1I8NDE1_MUSDO</name>
<dbReference type="GO" id="GO:0005737">
    <property type="term" value="C:cytoplasm"/>
    <property type="evidence" value="ECO:0007669"/>
    <property type="project" value="TreeGrafter"/>
</dbReference>
<accession>A0A1I8NDE1</accession>
<evidence type="ECO:0000256" key="4">
    <source>
        <dbReference type="ARBA" id="ARBA00022679"/>
    </source>
</evidence>
<reference evidence="10" key="1">
    <citation type="submission" date="2020-05" db="UniProtKB">
        <authorList>
            <consortium name="EnsemblMetazoa"/>
        </authorList>
    </citation>
    <scope>IDENTIFICATION</scope>
    <source>
        <strain evidence="10">Aabys</strain>
    </source>
</reference>
<keyword evidence="3 7" id="KW-0489">Methyltransferase</keyword>
<dbReference type="VEuPathDB" id="VectorBase:MDOA014050"/>
<dbReference type="PROSITE" id="PS51614">
    <property type="entry name" value="SAM_MT_ADRIFT"/>
    <property type="match status" value="1"/>
</dbReference>
<dbReference type="InterPro" id="IPR029063">
    <property type="entry name" value="SAM-dependent_MTases_sf"/>
</dbReference>
<evidence type="ECO:0000256" key="5">
    <source>
        <dbReference type="ARBA" id="ARBA00022691"/>
    </source>
</evidence>
<dbReference type="eggNOG" id="KOG3674">
    <property type="taxonomic scope" value="Eukaryota"/>
</dbReference>
<dbReference type="AlphaFoldDB" id="A0A1I8NDE1"/>
<evidence type="ECO:0000313" key="10">
    <source>
        <dbReference type="EnsemblMetazoa" id="MDOA014050-PA"/>
    </source>
</evidence>
<dbReference type="VEuPathDB" id="VectorBase:MDOMA2_014981"/>
<dbReference type="GO" id="GO:0032259">
    <property type="term" value="P:methylation"/>
    <property type="evidence" value="ECO:0007669"/>
    <property type="project" value="UniProtKB-KW"/>
</dbReference>
<gene>
    <name evidence="10" type="primary">101891303</name>
    <name evidence="12" type="synonym">LOC101891303</name>
</gene>
<evidence type="ECO:0000256" key="1">
    <source>
        <dbReference type="ARBA" id="ARBA00012770"/>
    </source>
</evidence>
<dbReference type="PANTHER" id="PTHR16121:SF2">
    <property type="entry name" value="CAP-SPECIFIC MRNA (NUCLEOSIDE-2'-O-)-METHYLTRANSFERASE 2"/>
    <property type="match status" value="1"/>
</dbReference>
<dbReference type="GO" id="GO:0120550">
    <property type="term" value="F:methyltransferase cap2 activity"/>
    <property type="evidence" value="ECO:0007669"/>
    <property type="project" value="UniProtKB-EC"/>
</dbReference>
<dbReference type="Pfam" id="PF01728">
    <property type="entry name" value="FtsJ"/>
    <property type="match status" value="1"/>
</dbReference>
<evidence type="ECO:0000256" key="3">
    <source>
        <dbReference type="ARBA" id="ARBA00022603"/>
    </source>
</evidence>
<evidence type="ECO:0000256" key="2">
    <source>
        <dbReference type="ARBA" id="ARBA00021134"/>
    </source>
</evidence>
<evidence type="ECO:0000259" key="9">
    <source>
        <dbReference type="PROSITE" id="PS51614"/>
    </source>
</evidence>
<dbReference type="GO" id="GO:0004483">
    <property type="term" value="F:methyltransferase cap1 activity"/>
    <property type="evidence" value="ECO:0007669"/>
    <property type="project" value="TreeGrafter"/>
</dbReference>
<dbReference type="EnsemblMetazoa" id="MDOA014050-RA">
    <property type="protein sequence ID" value="MDOA014050-PA"/>
    <property type="gene ID" value="MDOA014050"/>
</dbReference>
<evidence type="ECO:0000313" key="11">
    <source>
        <dbReference type="Proteomes" id="UP001652621"/>
    </source>
</evidence>
<feature type="domain" description="Adrift-type SAM-dependent 2'-O-MTase" evidence="9">
    <location>
        <begin position="144"/>
        <end position="356"/>
    </location>
</feature>
<dbReference type="InterPro" id="IPR025807">
    <property type="entry name" value="Adrift-typ_MeTrfase"/>
</dbReference>
<evidence type="ECO:0000256" key="8">
    <source>
        <dbReference type="SAM" id="MobiDB-lite"/>
    </source>
</evidence>
<keyword evidence="11" id="KW-1185">Reference proteome</keyword>
<feature type="binding site" evidence="7">
    <location>
        <position position="200"/>
    </location>
    <ligand>
        <name>S-adenosyl-L-methionine</name>
        <dbReference type="ChEBI" id="CHEBI:59789"/>
    </ligand>
</feature>
<dbReference type="RefSeq" id="XP_005187382.1">
    <property type="nucleotide sequence ID" value="XM_005187325.3"/>
</dbReference>
<sequence>MEISHETRLAPPGGAVLRNGCGLGAAAGNSTSPPGRNHHNRSNYFPRRHKPETSLYDEVMGTFDKSFVYLKPKDGIWSLPSEDNGRGLFSEYYQFDSLQELKIKLNEVKSQLNDYPIIEWSAHTRRKNPAGEIPWRLKTDIKAEFVTIAWCKLFECLNKCPEMVKGPQLNSLHLCEAPGAFITALNHYLFTRYSENEVQWKWLATTLNPYYEGNPMDKMIPDDRFILYTLENWLFHKDFTGNIISKANLEHMKQQCEQRLGEVHLITADGSIDCVDAPDCQEETVDLLHFAEIVTALEILADGGSFVVKMFTLFEATSVCKLFLLNCVFQEVQVFKPCTSKRGNSEVYVICLNYQKNNAALQSILPKLREQLNGGKVLMPLFAKASLPREFLLQHEIMCRLFMSYQSKAIESNIQSFEIKPTKVRIKNLQTLRALVCDEYFRRYKVRKLPENLKILYKSNAAIDKGYKVQIYNGSYSEREMLKCITVEEQIFQLRKQLNDLEKCFADAWDSSDHELKPSGDGNRPLPITIYNGQPIATLKSSLFTHIHMLVMREKLNGIYATDVLWYGDPQVVFPRECYSLKYNEFHGPNFSEQQEKFFKLLLENLLKHQPSVVKFQNMPILSHYAASIIRYLSLGVYKSLEFSYHPVFEITLAEPCDNFASLTEHLYKALCCSCSGDILCFVNILELHYNNFNKSLKHYNNTLLLENYKSILGN</sequence>
<evidence type="ECO:0000256" key="7">
    <source>
        <dbReference type="PROSITE-ProRule" id="PRU00946"/>
    </source>
</evidence>